<keyword evidence="2" id="KW-1185">Reference proteome</keyword>
<dbReference type="EMBL" id="BAABJA010000001">
    <property type="protein sequence ID" value="GAA4659112.1"/>
    <property type="molecule type" value="Genomic_DNA"/>
</dbReference>
<sequence>MLRFGFYNKLTAKNIMEDLINYCDPYKNFGKNTSFVAFEEPSPVQSIEVYREKFGLSLKI</sequence>
<organism evidence="1 2">
    <name type="scientific">Bartonella pachyuromydis</name>
    <dbReference type="NCBI Taxonomy" id="931097"/>
    <lineage>
        <taxon>Bacteria</taxon>
        <taxon>Pseudomonadati</taxon>
        <taxon>Pseudomonadota</taxon>
        <taxon>Alphaproteobacteria</taxon>
        <taxon>Hyphomicrobiales</taxon>
        <taxon>Bartonellaceae</taxon>
        <taxon>Bartonella</taxon>
    </lineage>
</organism>
<gene>
    <name evidence="1" type="ORF">GCM10023262_03440</name>
</gene>
<name>A0ABP8VCL1_9HYPH</name>
<reference evidence="2" key="1">
    <citation type="journal article" date="2019" name="Int. J. Syst. Evol. Microbiol.">
        <title>The Global Catalogue of Microorganisms (GCM) 10K type strain sequencing project: providing services to taxonomists for standard genome sequencing and annotation.</title>
        <authorList>
            <consortium name="The Broad Institute Genomics Platform"/>
            <consortium name="The Broad Institute Genome Sequencing Center for Infectious Disease"/>
            <person name="Wu L."/>
            <person name="Ma J."/>
        </authorList>
    </citation>
    <scope>NUCLEOTIDE SEQUENCE [LARGE SCALE GENOMIC DNA]</scope>
    <source>
        <strain evidence="2">JCM 17714</strain>
    </source>
</reference>
<protein>
    <submittedName>
        <fullName evidence="1">Uncharacterized protein</fullName>
    </submittedName>
</protein>
<evidence type="ECO:0000313" key="2">
    <source>
        <dbReference type="Proteomes" id="UP001501699"/>
    </source>
</evidence>
<comment type="caution">
    <text evidence="1">The sequence shown here is derived from an EMBL/GenBank/DDBJ whole genome shotgun (WGS) entry which is preliminary data.</text>
</comment>
<evidence type="ECO:0000313" key="1">
    <source>
        <dbReference type="EMBL" id="GAA4659112.1"/>
    </source>
</evidence>
<dbReference type="Proteomes" id="UP001501699">
    <property type="component" value="Unassembled WGS sequence"/>
</dbReference>
<accession>A0ABP8VCL1</accession>
<proteinExistence type="predicted"/>